<dbReference type="GO" id="GO:0000287">
    <property type="term" value="F:magnesium ion binding"/>
    <property type="evidence" value="ECO:0007669"/>
    <property type="project" value="InterPro"/>
</dbReference>
<gene>
    <name evidence="5" type="ORF">KDW_53860</name>
</gene>
<dbReference type="AlphaFoldDB" id="A0A5J4KPB2"/>
<comment type="similarity">
    <text evidence="1">Belongs to the P-Pant transferase superfamily. Gsp/Sfp/HetI/AcpT family.</text>
</comment>
<reference evidence="5 6" key="1">
    <citation type="submission" date="2019-10" db="EMBL/GenBank/DDBJ databases">
        <title>Dictyobacter vulcani sp. nov., within the class Ktedonobacteria, isolated from soil of volcanic Mt. Zao.</title>
        <authorList>
            <person name="Zheng Y."/>
            <person name="Wang C.M."/>
            <person name="Sakai Y."/>
            <person name="Abe K."/>
            <person name="Yokota A."/>
            <person name="Yabe S."/>
        </authorList>
    </citation>
    <scope>NUCLEOTIDE SEQUENCE [LARGE SCALE GENOMIC DNA]</scope>
    <source>
        <strain evidence="5 6">W12</strain>
    </source>
</reference>
<dbReference type="GO" id="GO:0008897">
    <property type="term" value="F:holo-[acyl-carrier-protein] synthase activity"/>
    <property type="evidence" value="ECO:0007669"/>
    <property type="project" value="InterPro"/>
</dbReference>
<keyword evidence="2 5" id="KW-0808">Transferase</keyword>
<name>A0A5J4KPB2_9CHLR</name>
<comment type="caution">
    <text evidence="5">The sequence shown here is derived from an EMBL/GenBank/DDBJ whole genome shotgun (WGS) entry which is preliminary data.</text>
</comment>
<dbReference type="Pfam" id="PF01648">
    <property type="entry name" value="ACPS"/>
    <property type="match status" value="1"/>
</dbReference>
<evidence type="ECO:0000259" key="3">
    <source>
        <dbReference type="Pfam" id="PF01648"/>
    </source>
</evidence>
<dbReference type="GO" id="GO:0005829">
    <property type="term" value="C:cytosol"/>
    <property type="evidence" value="ECO:0007669"/>
    <property type="project" value="TreeGrafter"/>
</dbReference>
<dbReference type="InterPro" id="IPR037143">
    <property type="entry name" value="4-PPantetheinyl_Trfase_dom_sf"/>
</dbReference>
<dbReference type="SUPFAM" id="SSF56214">
    <property type="entry name" value="4'-phosphopantetheinyl transferase"/>
    <property type="match status" value="2"/>
</dbReference>
<evidence type="ECO:0000313" key="6">
    <source>
        <dbReference type="Proteomes" id="UP000326912"/>
    </source>
</evidence>
<dbReference type="Pfam" id="PF22624">
    <property type="entry name" value="AASDHPPT_N"/>
    <property type="match status" value="1"/>
</dbReference>
<feature type="domain" description="4'-phosphopantetheinyl transferase" evidence="3">
    <location>
        <begin position="124"/>
        <end position="231"/>
    </location>
</feature>
<dbReference type="GO" id="GO:0019878">
    <property type="term" value="P:lysine biosynthetic process via aminoadipic acid"/>
    <property type="evidence" value="ECO:0007669"/>
    <property type="project" value="TreeGrafter"/>
</dbReference>
<evidence type="ECO:0000256" key="2">
    <source>
        <dbReference type="ARBA" id="ARBA00022679"/>
    </source>
</evidence>
<evidence type="ECO:0000313" key="5">
    <source>
        <dbReference type="EMBL" id="GER91224.1"/>
    </source>
</evidence>
<dbReference type="InterPro" id="IPR055066">
    <property type="entry name" value="AASDHPPT_N"/>
</dbReference>
<dbReference type="PANTHER" id="PTHR12215">
    <property type="entry name" value="PHOSPHOPANTETHEINE TRANSFERASE"/>
    <property type="match status" value="1"/>
</dbReference>
<evidence type="ECO:0000259" key="4">
    <source>
        <dbReference type="Pfam" id="PF22624"/>
    </source>
</evidence>
<sequence length="249" mass="28578">MIEDIWQPPPSTLKLEQSAVHVWRADLRASQESVERFRHILSPEEQARAQRFYFERDRYRWTIAHGILRILLARYTGQDPRALRFQVNAYGKPSLVQPDQQPRLEFNLSHSHEMALYAFTWQRQIGVDVEYMRDDIGYEELARHSFSPTEQAVLLSLATSQQKAAFFKCWSSKEAYIKGRGMGLSLELNLFDVALAPDKPVALLASREDPAEVQRWSMAKLEPGADYAGALAVEGPLPDISCWQWNGTL</sequence>
<dbReference type="InterPro" id="IPR008278">
    <property type="entry name" value="4-PPantetheinyl_Trfase_dom"/>
</dbReference>
<dbReference type="PANTHER" id="PTHR12215:SF10">
    <property type="entry name" value="L-AMINOADIPATE-SEMIALDEHYDE DEHYDROGENASE-PHOSPHOPANTETHEINYL TRANSFERASE"/>
    <property type="match status" value="1"/>
</dbReference>
<dbReference type="Proteomes" id="UP000326912">
    <property type="component" value="Unassembled WGS sequence"/>
</dbReference>
<dbReference type="EMBL" id="BKZW01000003">
    <property type="protein sequence ID" value="GER91224.1"/>
    <property type="molecule type" value="Genomic_DNA"/>
</dbReference>
<accession>A0A5J4KPB2</accession>
<keyword evidence="6" id="KW-1185">Reference proteome</keyword>
<evidence type="ECO:0000256" key="1">
    <source>
        <dbReference type="ARBA" id="ARBA00010990"/>
    </source>
</evidence>
<proteinExistence type="inferred from homology"/>
<dbReference type="Gene3D" id="3.90.470.20">
    <property type="entry name" value="4'-phosphopantetheinyl transferase domain"/>
    <property type="match status" value="2"/>
</dbReference>
<dbReference type="InterPro" id="IPR050559">
    <property type="entry name" value="P-Pant_transferase_sf"/>
</dbReference>
<feature type="domain" description="4'-phosphopantetheinyl transferase N-terminal" evidence="4">
    <location>
        <begin position="30"/>
        <end position="118"/>
    </location>
</feature>
<organism evidence="5 6">
    <name type="scientific">Dictyobacter vulcani</name>
    <dbReference type="NCBI Taxonomy" id="2607529"/>
    <lineage>
        <taxon>Bacteria</taxon>
        <taxon>Bacillati</taxon>
        <taxon>Chloroflexota</taxon>
        <taxon>Ktedonobacteria</taxon>
        <taxon>Ktedonobacterales</taxon>
        <taxon>Dictyobacteraceae</taxon>
        <taxon>Dictyobacter</taxon>
    </lineage>
</organism>
<protein>
    <submittedName>
        <fullName evidence="5">4'-phosphopantetheinyl transferase</fullName>
    </submittedName>
</protein>
<dbReference type="RefSeq" id="WP_151758886.1">
    <property type="nucleotide sequence ID" value="NZ_BKZW01000003.1"/>
</dbReference>